<reference evidence="7 8" key="1">
    <citation type="journal article" date="2020" name="Genomics">
        <title>Complete, high-quality genomes from long-read metagenomic sequencing of two wolf lichen thalli reveals enigmatic genome architecture.</title>
        <authorList>
            <person name="McKenzie S.K."/>
            <person name="Walston R.F."/>
            <person name="Allen J.L."/>
        </authorList>
    </citation>
    <scope>NUCLEOTIDE SEQUENCE [LARGE SCALE GENOMIC DNA]</scope>
    <source>
        <strain evidence="7">WasteWater1</strain>
    </source>
</reference>
<keyword evidence="8" id="KW-1185">Reference proteome</keyword>
<dbReference type="PROSITE" id="PS50968">
    <property type="entry name" value="BIOTINYL_LIPOYL"/>
    <property type="match status" value="1"/>
</dbReference>
<dbReference type="PANTHER" id="PTHR11715:SF3">
    <property type="entry name" value="GLYCINE CLEAVAGE SYSTEM H PROTEIN-RELATED"/>
    <property type="match status" value="1"/>
</dbReference>
<dbReference type="InterPro" id="IPR017453">
    <property type="entry name" value="GCV_H_sub"/>
</dbReference>
<keyword evidence="2 4" id="KW-0450">Lipoyl</keyword>
<feature type="modified residue" description="N6-lipoyllysine" evidence="4">
    <location>
        <position position="81"/>
    </location>
</feature>
<dbReference type="HAMAP" id="MF_00272">
    <property type="entry name" value="GcvH"/>
    <property type="match status" value="1"/>
</dbReference>
<dbReference type="NCBIfam" id="NF002270">
    <property type="entry name" value="PRK01202.1"/>
    <property type="match status" value="1"/>
</dbReference>
<comment type="similarity">
    <text evidence="1 5">Belongs to the GcvH family.</text>
</comment>
<dbReference type="RefSeq" id="XP_037151842.1">
    <property type="nucleotide sequence ID" value="XM_037292423.1"/>
</dbReference>
<dbReference type="Proteomes" id="UP000593566">
    <property type="component" value="Unassembled WGS sequence"/>
</dbReference>
<dbReference type="PROSITE" id="PS00189">
    <property type="entry name" value="LIPOYL"/>
    <property type="match status" value="1"/>
</dbReference>
<comment type="caution">
    <text evidence="7">The sequence shown here is derived from an EMBL/GenBank/DDBJ whole genome shotgun (WGS) entry which is preliminary data.</text>
</comment>
<dbReference type="GeneID" id="59329909"/>
<dbReference type="CDD" id="cd06848">
    <property type="entry name" value="GCS_H"/>
    <property type="match status" value="1"/>
</dbReference>
<dbReference type="GO" id="GO:0005739">
    <property type="term" value="C:mitochondrion"/>
    <property type="evidence" value="ECO:0007669"/>
    <property type="project" value="UniProtKB-SubCell"/>
</dbReference>
<dbReference type="GO" id="GO:0005960">
    <property type="term" value="C:glycine cleavage complex"/>
    <property type="evidence" value="ECO:0007669"/>
    <property type="project" value="UniProtKB-UniRule"/>
</dbReference>
<comment type="function">
    <text evidence="5">The H protein shuttles the methylamine group of glycine from the P protein to the T protein.</text>
</comment>
<dbReference type="InterPro" id="IPR033753">
    <property type="entry name" value="GCV_H/Fam206"/>
</dbReference>
<dbReference type="EMBL" id="JACCJB010000012">
    <property type="protein sequence ID" value="KAF6222407.1"/>
    <property type="molecule type" value="Genomic_DNA"/>
</dbReference>
<evidence type="ECO:0000256" key="4">
    <source>
        <dbReference type="PIRSR" id="PIRSR617453-50"/>
    </source>
</evidence>
<dbReference type="InterPro" id="IPR003016">
    <property type="entry name" value="2-oxoA_DH_lipoyl-BS"/>
</dbReference>
<keyword evidence="3 5" id="KW-0809">Transit peptide</keyword>
<evidence type="ECO:0000256" key="3">
    <source>
        <dbReference type="ARBA" id="ARBA00022946"/>
    </source>
</evidence>
<evidence type="ECO:0000256" key="2">
    <source>
        <dbReference type="ARBA" id="ARBA00022823"/>
    </source>
</evidence>
<dbReference type="AlphaFoldDB" id="A0A8H6CF90"/>
<organism evidence="7 8">
    <name type="scientific">Letharia lupina</name>
    <dbReference type="NCBI Taxonomy" id="560253"/>
    <lineage>
        <taxon>Eukaryota</taxon>
        <taxon>Fungi</taxon>
        <taxon>Dikarya</taxon>
        <taxon>Ascomycota</taxon>
        <taxon>Pezizomycotina</taxon>
        <taxon>Lecanoromycetes</taxon>
        <taxon>OSLEUM clade</taxon>
        <taxon>Lecanoromycetidae</taxon>
        <taxon>Lecanorales</taxon>
        <taxon>Lecanorineae</taxon>
        <taxon>Parmeliaceae</taxon>
        <taxon>Letharia</taxon>
    </lineage>
</organism>
<sequence length="144" mass="15461">MAAVSRTGPGRRAFTTSIALQEKKYTEEHEWIELSEDGKTGTIGVSVYAAKNLGDVVFVELPALDLEIKAGDSMGAVESVKSASDILSPVSGKIIEANDVLQEKPGTINKSPEGEGWIARIQVKDGGEVEKLMSMDEYAKFTAE</sequence>
<comment type="cofactor">
    <cofactor evidence="5">
        <name>(R)-lipoate</name>
        <dbReference type="ChEBI" id="CHEBI:83088"/>
    </cofactor>
    <text evidence="5">Binds 1 lipoyl cofactor covalently.</text>
</comment>
<dbReference type="SUPFAM" id="SSF51230">
    <property type="entry name" value="Single hybrid motif"/>
    <property type="match status" value="1"/>
</dbReference>
<dbReference type="NCBIfam" id="TIGR00527">
    <property type="entry name" value="gcvH"/>
    <property type="match status" value="1"/>
</dbReference>
<feature type="domain" description="Lipoyl-binding" evidence="6">
    <location>
        <begin position="40"/>
        <end position="122"/>
    </location>
</feature>
<dbReference type="GO" id="GO:0019464">
    <property type="term" value="P:glycine decarboxylation via glycine cleavage system"/>
    <property type="evidence" value="ECO:0007669"/>
    <property type="project" value="UniProtKB-UniRule"/>
</dbReference>
<accession>A0A8H6CF90</accession>
<keyword evidence="5" id="KW-0496">Mitochondrion</keyword>
<dbReference type="InterPro" id="IPR011053">
    <property type="entry name" value="Single_hybrid_motif"/>
</dbReference>
<evidence type="ECO:0000256" key="5">
    <source>
        <dbReference type="RuleBase" id="RU364055"/>
    </source>
</evidence>
<comment type="subcellular location">
    <subcellularLocation>
        <location evidence="5">Mitochondrion</location>
    </subcellularLocation>
</comment>
<name>A0A8H6CF90_9LECA</name>
<evidence type="ECO:0000256" key="1">
    <source>
        <dbReference type="ARBA" id="ARBA00009249"/>
    </source>
</evidence>
<dbReference type="InterPro" id="IPR002930">
    <property type="entry name" value="GCV_H"/>
</dbReference>
<dbReference type="PANTHER" id="PTHR11715">
    <property type="entry name" value="GLYCINE CLEAVAGE SYSTEM H PROTEIN"/>
    <property type="match status" value="1"/>
</dbReference>
<evidence type="ECO:0000259" key="6">
    <source>
        <dbReference type="PROSITE" id="PS50968"/>
    </source>
</evidence>
<gene>
    <name evidence="7" type="ORF">HO133_001493</name>
</gene>
<evidence type="ECO:0000313" key="8">
    <source>
        <dbReference type="Proteomes" id="UP000593566"/>
    </source>
</evidence>
<dbReference type="GO" id="GO:0009249">
    <property type="term" value="P:protein lipoylation"/>
    <property type="evidence" value="ECO:0007669"/>
    <property type="project" value="TreeGrafter"/>
</dbReference>
<dbReference type="Pfam" id="PF01597">
    <property type="entry name" value="GCV_H"/>
    <property type="match status" value="1"/>
</dbReference>
<dbReference type="Gene3D" id="2.40.50.100">
    <property type="match status" value="1"/>
</dbReference>
<proteinExistence type="inferred from homology"/>
<dbReference type="InterPro" id="IPR000089">
    <property type="entry name" value="Biotin_lipoyl"/>
</dbReference>
<protein>
    <recommendedName>
        <fullName evidence="5">Glycine cleavage system H protein</fullName>
    </recommendedName>
</protein>
<evidence type="ECO:0000313" key="7">
    <source>
        <dbReference type="EMBL" id="KAF6222407.1"/>
    </source>
</evidence>
<comment type="subunit">
    <text evidence="5">The glycine cleavage system is composed of four proteins: P, T, L and H.</text>
</comment>